<name>A0A9E2F1T6_PSYF1</name>
<dbReference type="Pfam" id="PF07282">
    <property type="entry name" value="Cas12f1-like_TNB"/>
    <property type="match status" value="1"/>
</dbReference>
<dbReference type="EMBL" id="QLTW01000176">
    <property type="protein sequence ID" value="MBT9145799.1"/>
    <property type="molecule type" value="Genomic_DNA"/>
</dbReference>
<dbReference type="InterPro" id="IPR051399">
    <property type="entry name" value="RNA-guided_DNA_endo/Transpos"/>
</dbReference>
<protein>
    <recommendedName>
        <fullName evidence="10">Transposase</fullName>
    </recommendedName>
</protein>
<dbReference type="InterPro" id="IPR001959">
    <property type="entry name" value="Transposase"/>
</dbReference>
<proteinExistence type="inferred from homology"/>
<sequence>MTYYPLREKTNLPANFICSARNKACDVIRGNIIKWYNHKKATKPIFKPFSAIQFDKRTLTIKNRYCTFSTVKGRVNANYFLGDYQKQILDDPNYEFRTATLTYKNGNFFLNMTIVKPALIKKPETVMGIDLGIKNIAVTSTGKFFKSGLLNDSRRQFREKRAKLQSKGTRSCKKVLQRLSGRETSFNNWVLHNISRQIVNEAINHDVQVIVFEKLTDIRESVKQWRKEERVKVNLWAFSKLQQYVQYKALEVGINTVFVEAEYTSQRCSKCGHMEAANRNGFNFVCKGCPYSLNADFNASKNIAIKVLSGKSPDWIGLPSKLALKTKHFAYV</sequence>
<dbReference type="GO" id="GO:0032196">
    <property type="term" value="P:transposition"/>
    <property type="evidence" value="ECO:0007669"/>
    <property type="project" value="UniProtKB-KW"/>
</dbReference>
<evidence type="ECO:0000313" key="8">
    <source>
        <dbReference type="EMBL" id="MBT9145799.1"/>
    </source>
</evidence>
<accession>A0A9E2F1T6</accession>
<evidence type="ECO:0000256" key="2">
    <source>
        <dbReference type="ARBA" id="ARBA00011044"/>
    </source>
</evidence>
<dbReference type="AlphaFoldDB" id="A0A9E2F1T6"/>
<organism evidence="8 9">
    <name type="scientific">Psychracetigena formicireducens</name>
    <dbReference type="NCBI Taxonomy" id="2986056"/>
    <lineage>
        <taxon>Bacteria</taxon>
        <taxon>Bacillati</taxon>
        <taxon>Candidatus Lithacetigenota</taxon>
        <taxon>Candidatus Psychracetigena</taxon>
    </lineage>
</organism>
<evidence type="ECO:0000259" key="6">
    <source>
        <dbReference type="Pfam" id="PF01385"/>
    </source>
</evidence>
<feature type="domain" description="Probable transposase IS891/IS1136/IS1341" evidence="6">
    <location>
        <begin position="121"/>
        <end position="218"/>
    </location>
</feature>
<dbReference type="NCBIfam" id="TIGR01766">
    <property type="entry name" value="IS200/IS605 family accessory protein TnpB-like domain"/>
    <property type="match status" value="1"/>
</dbReference>
<evidence type="ECO:0000256" key="5">
    <source>
        <dbReference type="ARBA" id="ARBA00023172"/>
    </source>
</evidence>
<keyword evidence="3" id="KW-0815">Transposition</keyword>
<evidence type="ECO:0000256" key="4">
    <source>
        <dbReference type="ARBA" id="ARBA00023125"/>
    </source>
</evidence>
<keyword evidence="5" id="KW-0233">DNA recombination</keyword>
<feature type="domain" description="Cas12f1-like TNB" evidence="7">
    <location>
        <begin position="238"/>
        <end position="303"/>
    </location>
</feature>
<evidence type="ECO:0000256" key="1">
    <source>
        <dbReference type="ARBA" id="ARBA00008761"/>
    </source>
</evidence>
<dbReference type="InterPro" id="IPR010095">
    <property type="entry name" value="Cas12f1-like_TNB"/>
</dbReference>
<reference evidence="8 9" key="1">
    <citation type="journal article" date="2021" name="bioRxiv">
        <title>Unique metabolic strategies in Hadean analogues reveal hints for primordial physiology.</title>
        <authorList>
            <person name="Nobu M.K."/>
            <person name="Nakai R."/>
            <person name="Tamazawa S."/>
            <person name="Mori H."/>
            <person name="Toyoda A."/>
            <person name="Ijiri A."/>
            <person name="Suzuki S."/>
            <person name="Kurokawa K."/>
            <person name="Kamagata Y."/>
            <person name="Tamaki H."/>
        </authorList>
    </citation>
    <scope>NUCLEOTIDE SEQUENCE [LARGE SCALE GENOMIC DNA]</scope>
    <source>
        <strain evidence="8">BS525</strain>
    </source>
</reference>
<comment type="caution">
    <text evidence="8">The sequence shown here is derived from an EMBL/GenBank/DDBJ whole genome shotgun (WGS) entry which is preliminary data.</text>
</comment>
<evidence type="ECO:0008006" key="10">
    <source>
        <dbReference type="Google" id="ProtNLM"/>
    </source>
</evidence>
<dbReference type="Proteomes" id="UP000811545">
    <property type="component" value="Unassembled WGS sequence"/>
</dbReference>
<comment type="similarity">
    <text evidence="1">In the C-terminal section; belongs to the transposase 35 family.</text>
</comment>
<dbReference type="PANTHER" id="PTHR30405">
    <property type="entry name" value="TRANSPOSASE"/>
    <property type="match status" value="1"/>
</dbReference>
<dbReference type="Pfam" id="PF01385">
    <property type="entry name" value="OrfB_IS605"/>
    <property type="match status" value="1"/>
</dbReference>
<gene>
    <name evidence="8" type="ORF">DDT42_01676</name>
</gene>
<dbReference type="PANTHER" id="PTHR30405:SF26">
    <property type="entry name" value="TRANSPOSASE, PROBABLY IS605-TNPB FAMILY"/>
    <property type="match status" value="1"/>
</dbReference>
<evidence type="ECO:0000259" key="7">
    <source>
        <dbReference type="Pfam" id="PF07282"/>
    </source>
</evidence>
<dbReference type="GO" id="GO:0003677">
    <property type="term" value="F:DNA binding"/>
    <property type="evidence" value="ECO:0007669"/>
    <property type="project" value="UniProtKB-KW"/>
</dbReference>
<evidence type="ECO:0000256" key="3">
    <source>
        <dbReference type="ARBA" id="ARBA00022578"/>
    </source>
</evidence>
<dbReference type="GO" id="GO:0006310">
    <property type="term" value="P:DNA recombination"/>
    <property type="evidence" value="ECO:0007669"/>
    <property type="project" value="UniProtKB-KW"/>
</dbReference>
<evidence type="ECO:0000313" key="9">
    <source>
        <dbReference type="Proteomes" id="UP000811545"/>
    </source>
</evidence>
<keyword evidence="4" id="KW-0238">DNA-binding</keyword>
<comment type="similarity">
    <text evidence="2">In the N-terminal section; belongs to the transposase 2 family.</text>
</comment>
<dbReference type="NCBIfam" id="NF040570">
    <property type="entry name" value="guided_TnpB"/>
    <property type="match status" value="1"/>
</dbReference>